<organism evidence="13 14">
    <name type="scientific">Psilocybe cf. subviscida</name>
    <dbReference type="NCBI Taxonomy" id="2480587"/>
    <lineage>
        <taxon>Eukaryota</taxon>
        <taxon>Fungi</taxon>
        <taxon>Dikarya</taxon>
        <taxon>Basidiomycota</taxon>
        <taxon>Agaricomycotina</taxon>
        <taxon>Agaricomycetes</taxon>
        <taxon>Agaricomycetidae</taxon>
        <taxon>Agaricales</taxon>
        <taxon>Agaricineae</taxon>
        <taxon>Strophariaceae</taxon>
        <taxon>Psilocybe</taxon>
    </lineage>
</organism>
<keyword evidence="11" id="KW-0472">Membrane</keyword>
<evidence type="ECO:0000256" key="3">
    <source>
        <dbReference type="ARBA" id="ARBA00020796"/>
    </source>
</evidence>
<dbReference type="OrthoDB" id="5598305at2759"/>
<keyword evidence="6" id="KW-0999">Mitochondrion inner membrane</keyword>
<feature type="region of interest" description="Disordered" evidence="12">
    <location>
        <begin position="221"/>
        <end position="287"/>
    </location>
</feature>
<evidence type="ECO:0000256" key="5">
    <source>
        <dbReference type="ARBA" id="ARBA00022692"/>
    </source>
</evidence>
<keyword evidence="10" id="KW-0496">Mitochondrion</keyword>
<dbReference type="Pfam" id="PF11711">
    <property type="entry name" value="Tim54"/>
    <property type="match status" value="1"/>
</dbReference>
<evidence type="ECO:0000256" key="4">
    <source>
        <dbReference type="ARBA" id="ARBA00022448"/>
    </source>
</evidence>
<sequence length="497" mass="56051">MSIPDAEKPPPIPKRPSGIKTVLSYTGIPPSWLDKKPKLPSRNWLIFLSVTSSVAGLYFYDRHQCKKIRQEYIDKVKHLSEVPIDPFESPRKVTVYGAKWPADEEWNLAIKYFRKYVKPILVAAAVDYELVPGKRHGDIAKRVADDVRMRRRFDAGLEEDAVHQRVLPTYKPLAERERRALEGGVVIVGRPTFKEYMAGLKRGWTDGLDKVDRDEELARILENDTHFDEPEDPRDMAAGDDTDAAPKPLSHQNSPVFSPLQMHTASTVSTPSSRPAGASPAQSQVPPAVIPPQPPILFVPFLNYIGISQIPLMIWGFFNQRHKVLSGAQAGYSLVVGMTRPIEVPESDTPPSEFIQAADAAEAADEKPSLAPVNQGDLDFDKNVESYYKSSLSNFTADIEKVRTKYYEGLPAKLATARELARGTREPTKEEFENPPPTEVELRAERLKKERRWQDDVEGWEFINPKHSVAWDERFRSALRVFVPSSSDEEDDIPKTS</sequence>
<accession>A0A8H5FC99</accession>
<evidence type="ECO:0000256" key="1">
    <source>
        <dbReference type="ARBA" id="ARBA00004434"/>
    </source>
</evidence>
<gene>
    <name evidence="13" type="ORF">D9619_005501</name>
</gene>
<comment type="subcellular location">
    <subcellularLocation>
        <location evidence="1">Mitochondrion inner membrane</location>
        <topology evidence="1">Single-pass membrane protein</topology>
    </subcellularLocation>
</comment>
<dbReference type="AlphaFoldDB" id="A0A8H5FC99"/>
<feature type="compositionally biased region" description="Basic and acidic residues" evidence="12">
    <location>
        <begin position="419"/>
        <end position="432"/>
    </location>
</feature>
<keyword evidence="14" id="KW-1185">Reference proteome</keyword>
<feature type="region of interest" description="Disordered" evidence="12">
    <location>
        <begin position="419"/>
        <end position="438"/>
    </location>
</feature>
<evidence type="ECO:0000256" key="12">
    <source>
        <dbReference type="SAM" id="MobiDB-lite"/>
    </source>
</evidence>
<evidence type="ECO:0000256" key="6">
    <source>
        <dbReference type="ARBA" id="ARBA00022792"/>
    </source>
</evidence>
<feature type="compositionally biased region" description="Basic and acidic residues" evidence="12">
    <location>
        <begin position="221"/>
        <end position="237"/>
    </location>
</feature>
<dbReference type="EMBL" id="JAACJJ010000001">
    <property type="protein sequence ID" value="KAF5331183.1"/>
    <property type="molecule type" value="Genomic_DNA"/>
</dbReference>
<feature type="compositionally biased region" description="Polar residues" evidence="12">
    <location>
        <begin position="250"/>
        <end position="273"/>
    </location>
</feature>
<evidence type="ECO:0000256" key="7">
    <source>
        <dbReference type="ARBA" id="ARBA00022927"/>
    </source>
</evidence>
<keyword evidence="9" id="KW-0811">Translocation</keyword>
<comment type="similarity">
    <text evidence="2">Belongs to the TIM54 family.</text>
</comment>
<dbReference type="GO" id="GO:0005743">
    <property type="term" value="C:mitochondrial inner membrane"/>
    <property type="evidence" value="ECO:0007669"/>
    <property type="project" value="UniProtKB-SubCell"/>
</dbReference>
<keyword evidence="4" id="KW-0813">Transport</keyword>
<protein>
    <recommendedName>
        <fullName evidence="3">Mitochondrial import inner membrane translocase subunit TIM54</fullName>
    </recommendedName>
</protein>
<comment type="caution">
    <text evidence="13">The sequence shown here is derived from an EMBL/GenBank/DDBJ whole genome shotgun (WGS) entry which is preliminary data.</text>
</comment>
<evidence type="ECO:0000256" key="8">
    <source>
        <dbReference type="ARBA" id="ARBA00022989"/>
    </source>
</evidence>
<keyword evidence="8" id="KW-1133">Transmembrane helix</keyword>
<keyword evidence="5" id="KW-0812">Transmembrane</keyword>
<name>A0A8H5FC99_9AGAR</name>
<evidence type="ECO:0000256" key="2">
    <source>
        <dbReference type="ARBA" id="ARBA00006355"/>
    </source>
</evidence>
<dbReference type="Proteomes" id="UP000567179">
    <property type="component" value="Unassembled WGS sequence"/>
</dbReference>
<dbReference type="GO" id="GO:0015031">
    <property type="term" value="P:protein transport"/>
    <property type="evidence" value="ECO:0007669"/>
    <property type="project" value="UniProtKB-KW"/>
</dbReference>
<reference evidence="13 14" key="1">
    <citation type="journal article" date="2020" name="ISME J.">
        <title>Uncovering the hidden diversity of litter-decomposition mechanisms in mushroom-forming fungi.</title>
        <authorList>
            <person name="Floudas D."/>
            <person name="Bentzer J."/>
            <person name="Ahren D."/>
            <person name="Johansson T."/>
            <person name="Persson P."/>
            <person name="Tunlid A."/>
        </authorList>
    </citation>
    <scope>NUCLEOTIDE SEQUENCE [LARGE SCALE GENOMIC DNA]</scope>
    <source>
        <strain evidence="13 14">CBS 101986</strain>
    </source>
</reference>
<evidence type="ECO:0000256" key="10">
    <source>
        <dbReference type="ARBA" id="ARBA00023128"/>
    </source>
</evidence>
<keyword evidence="7" id="KW-0653">Protein transport</keyword>
<proteinExistence type="inferred from homology"/>
<evidence type="ECO:0000313" key="14">
    <source>
        <dbReference type="Proteomes" id="UP000567179"/>
    </source>
</evidence>
<evidence type="ECO:0000256" key="9">
    <source>
        <dbReference type="ARBA" id="ARBA00023010"/>
    </source>
</evidence>
<dbReference type="InterPro" id="IPR021056">
    <property type="entry name" value="Mt_import_IM_translocase_Tim54"/>
</dbReference>
<evidence type="ECO:0000313" key="13">
    <source>
        <dbReference type="EMBL" id="KAF5331183.1"/>
    </source>
</evidence>
<evidence type="ECO:0000256" key="11">
    <source>
        <dbReference type="ARBA" id="ARBA00023136"/>
    </source>
</evidence>